<sequence length="145" mass="16447">MSQSWTVLNITPAMISDKMFVLGVKRRQPMRSVAYTMDVRVKRDLTDLADVVGVELQNKMESTEIVEGLLMFETDVAAERFLMMHDNVDQFELYSVPPEETIDTLRQNGGVVVMINGEDPPNPVYCKANLLNIAYDLSPQVDYDI</sequence>
<evidence type="ECO:0000313" key="1">
    <source>
        <dbReference type="EMBL" id="AUF82492.1"/>
    </source>
</evidence>
<protein>
    <submittedName>
        <fullName evidence="1">Uncharacterized protein</fullName>
    </submittedName>
</protein>
<reference evidence="1" key="1">
    <citation type="journal article" date="2018" name="Virology">
        <title>A giant virus infecting green algae encodes key fermentation genes.</title>
        <authorList>
            <person name="Schvarcz C.R."/>
            <person name="Steward G.F."/>
        </authorList>
    </citation>
    <scope>NUCLEOTIDE SEQUENCE [LARGE SCALE GENOMIC DNA]</scope>
</reference>
<evidence type="ECO:0000313" key="2">
    <source>
        <dbReference type="Proteomes" id="UP000244773"/>
    </source>
</evidence>
<accession>A0A2P0VNM7</accession>
<gene>
    <name evidence="1" type="ORF">TetV_410</name>
</gene>
<proteinExistence type="predicted"/>
<dbReference type="EMBL" id="KY322437">
    <property type="protein sequence ID" value="AUF82492.1"/>
    <property type="molecule type" value="Genomic_DNA"/>
</dbReference>
<dbReference type="Proteomes" id="UP000244773">
    <property type="component" value="Segment"/>
</dbReference>
<keyword evidence="2" id="KW-1185">Reference proteome</keyword>
<organism evidence="1">
    <name type="scientific">Tetraselmis virus 1</name>
    <dbReference type="NCBI Taxonomy" id="2060617"/>
    <lineage>
        <taxon>Viruses</taxon>
        <taxon>Varidnaviria</taxon>
        <taxon>Bamfordvirae</taxon>
        <taxon>Nucleocytoviricota</taxon>
        <taxon>Megaviricetes</taxon>
        <taxon>Imitervirales</taxon>
        <taxon>Allomimiviridae</taxon>
        <taxon>Oceanusvirus</taxon>
        <taxon>Oceanusvirus kaneohense</taxon>
    </lineage>
</organism>
<name>A0A2P0VNM7_9VIRU</name>